<proteinExistence type="predicted"/>
<dbReference type="Proteomes" id="UP000193411">
    <property type="component" value="Unassembled WGS sequence"/>
</dbReference>
<dbReference type="GO" id="GO:0005783">
    <property type="term" value="C:endoplasmic reticulum"/>
    <property type="evidence" value="ECO:0007669"/>
    <property type="project" value="TreeGrafter"/>
</dbReference>
<dbReference type="InterPro" id="IPR023352">
    <property type="entry name" value="MAPEG-like_dom_sf"/>
</dbReference>
<protein>
    <submittedName>
        <fullName evidence="6">Uncharacterized protein</fullName>
    </submittedName>
</protein>
<dbReference type="GO" id="GO:0016020">
    <property type="term" value="C:membrane"/>
    <property type="evidence" value="ECO:0007669"/>
    <property type="project" value="UniProtKB-SubCell"/>
</dbReference>
<dbReference type="PANTHER" id="PTHR10250:SF26">
    <property type="entry name" value="GLUTATHIONE S-TRANSFERASE 3, MITOCHONDRIAL"/>
    <property type="match status" value="1"/>
</dbReference>
<dbReference type="OrthoDB" id="410651at2759"/>
<organism evidence="6 7">
    <name type="scientific">Catenaria anguillulae PL171</name>
    <dbReference type="NCBI Taxonomy" id="765915"/>
    <lineage>
        <taxon>Eukaryota</taxon>
        <taxon>Fungi</taxon>
        <taxon>Fungi incertae sedis</taxon>
        <taxon>Blastocladiomycota</taxon>
        <taxon>Blastocladiomycetes</taxon>
        <taxon>Blastocladiales</taxon>
        <taxon>Catenariaceae</taxon>
        <taxon>Catenaria</taxon>
    </lineage>
</organism>
<dbReference type="GO" id="GO:0004602">
    <property type="term" value="F:glutathione peroxidase activity"/>
    <property type="evidence" value="ECO:0007669"/>
    <property type="project" value="TreeGrafter"/>
</dbReference>
<comment type="subcellular location">
    <subcellularLocation>
        <location evidence="1">Membrane</location>
        <topology evidence="1">Multi-pass membrane protein</topology>
    </subcellularLocation>
</comment>
<reference evidence="6 7" key="1">
    <citation type="submission" date="2016-07" db="EMBL/GenBank/DDBJ databases">
        <title>Pervasive Adenine N6-methylation of Active Genes in Fungi.</title>
        <authorList>
            <consortium name="DOE Joint Genome Institute"/>
            <person name="Mondo S.J."/>
            <person name="Dannebaum R.O."/>
            <person name="Kuo R.C."/>
            <person name="Labutti K."/>
            <person name="Haridas S."/>
            <person name="Kuo A."/>
            <person name="Salamov A."/>
            <person name="Ahrendt S.R."/>
            <person name="Lipzen A."/>
            <person name="Sullivan W."/>
            <person name="Andreopoulos W.B."/>
            <person name="Clum A."/>
            <person name="Lindquist E."/>
            <person name="Daum C."/>
            <person name="Ramamoorthy G.K."/>
            <person name="Gryganskyi A."/>
            <person name="Culley D."/>
            <person name="Magnuson J.K."/>
            <person name="James T.Y."/>
            <person name="O'Malley M.A."/>
            <person name="Stajich J.E."/>
            <person name="Spatafora J.W."/>
            <person name="Visel A."/>
            <person name="Grigoriev I.V."/>
        </authorList>
    </citation>
    <scope>NUCLEOTIDE SEQUENCE [LARGE SCALE GENOMIC DNA]</scope>
    <source>
        <strain evidence="6 7">PL171</strain>
    </source>
</reference>
<feature type="transmembrane region" description="Helical" evidence="5">
    <location>
        <begin position="116"/>
        <end position="135"/>
    </location>
</feature>
<keyword evidence="7" id="KW-1185">Reference proteome</keyword>
<dbReference type="GO" id="GO:0005635">
    <property type="term" value="C:nuclear envelope"/>
    <property type="evidence" value="ECO:0007669"/>
    <property type="project" value="TreeGrafter"/>
</dbReference>
<dbReference type="Pfam" id="PF01124">
    <property type="entry name" value="MAPEG"/>
    <property type="match status" value="1"/>
</dbReference>
<dbReference type="GO" id="GO:0004364">
    <property type="term" value="F:glutathione transferase activity"/>
    <property type="evidence" value="ECO:0007669"/>
    <property type="project" value="TreeGrafter"/>
</dbReference>
<dbReference type="InterPro" id="IPR001129">
    <property type="entry name" value="Membr-assoc_MAPEG"/>
</dbReference>
<keyword evidence="4 5" id="KW-0472">Membrane</keyword>
<dbReference type="AlphaFoldDB" id="A0A1Y2HN12"/>
<dbReference type="InterPro" id="IPR050997">
    <property type="entry name" value="MAPEG"/>
</dbReference>
<name>A0A1Y2HN12_9FUNG</name>
<evidence type="ECO:0000256" key="4">
    <source>
        <dbReference type="ARBA" id="ARBA00023136"/>
    </source>
</evidence>
<dbReference type="STRING" id="765915.A0A1Y2HN12"/>
<keyword evidence="2 5" id="KW-0812">Transmembrane</keyword>
<evidence type="ECO:0000256" key="2">
    <source>
        <dbReference type="ARBA" id="ARBA00022692"/>
    </source>
</evidence>
<evidence type="ECO:0000313" key="7">
    <source>
        <dbReference type="Proteomes" id="UP000193411"/>
    </source>
</evidence>
<sequence>MSLTINKDFGYVILGVTCTSRWVMALRKKYSISYPDMGCGIHAQKLDEKQWTEFNNAQRAHYNYLEQLPLALPLALFAGVFQPKIAAAGCITYIVGREFFCRGYMAKGSSGRFLGMPLMLPTLLTWLVLTVHGSVKMVGWI</sequence>
<dbReference type="PANTHER" id="PTHR10250">
    <property type="entry name" value="MICROSOMAL GLUTATHIONE S-TRANSFERASE"/>
    <property type="match status" value="1"/>
</dbReference>
<gene>
    <name evidence="6" type="ORF">BCR44DRAFT_1436339</name>
</gene>
<dbReference type="EMBL" id="MCFL01000028">
    <property type="protein sequence ID" value="ORZ34512.1"/>
    <property type="molecule type" value="Genomic_DNA"/>
</dbReference>
<evidence type="ECO:0000256" key="3">
    <source>
        <dbReference type="ARBA" id="ARBA00022989"/>
    </source>
</evidence>
<evidence type="ECO:0000256" key="5">
    <source>
        <dbReference type="SAM" id="Phobius"/>
    </source>
</evidence>
<evidence type="ECO:0000256" key="1">
    <source>
        <dbReference type="ARBA" id="ARBA00004141"/>
    </source>
</evidence>
<feature type="transmembrane region" description="Helical" evidence="5">
    <location>
        <begin position="70"/>
        <end position="95"/>
    </location>
</feature>
<dbReference type="Gene3D" id="1.20.120.550">
    <property type="entry name" value="Membrane associated eicosanoid/glutathione metabolism-like domain"/>
    <property type="match status" value="1"/>
</dbReference>
<dbReference type="SUPFAM" id="SSF161084">
    <property type="entry name" value="MAPEG domain-like"/>
    <property type="match status" value="1"/>
</dbReference>
<keyword evidence="3 5" id="KW-1133">Transmembrane helix</keyword>
<accession>A0A1Y2HN12</accession>
<comment type="caution">
    <text evidence="6">The sequence shown here is derived from an EMBL/GenBank/DDBJ whole genome shotgun (WGS) entry which is preliminary data.</text>
</comment>
<evidence type="ECO:0000313" key="6">
    <source>
        <dbReference type="EMBL" id="ORZ34512.1"/>
    </source>
</evidence>